<protein>
    <submittedName>
        <fullName evidence="3">Uncharacterized protein</fullName>
    </submittedName>
</protein>
<dbReference type="InterPro" id="IPR053210">
    <property type="entry name" value="ANKRD12"/>
</dbReference>
<dbReference type="PROSITE" id="PS50088">
    <property type="entry name" value="ANK_REPEAT"/>
    <property type="match status" value="1"/>
</dbReference>
<dbReference type="Pfam" id="PF12796">
    <property type="entry name" value="Ank_2"/>
    <property type="match status" value="1"/>
</dbReference>
<feature type="compositionally biased region" description="Basic and acidic residues" evidence="2">
    <location>
        <begin position="1"/>
        <end position="12"/>
    </location>
</feature>
<comment type="caution">
    <text evidence="3">The sequence shown here is derived from an EMBL/GenBank/DDBJ whole genome shotgun (WGS) entry which is preliminary data.</text>
</comment>
<feature type="region of interest" description="Disordered" evidence="2">
    <location>
        <begin position="91"/>
        <end position="113"/>
    </location>
</feature>
<sequence>MREEKRRSREDDVTPLPKKKRYEDSPSHNQCSSKPRGYIPMSERQQFALLRQMETEEGGISGEDSSSHNQCSSKPRGYIPMSERQQFALLRQMETEESEISGEPVNTPTSISPVGVNTYKESSGPSHGQHQRDDFAPHPNMCRAGYSHEYLSDESRLCGSEASHSTSHNFGANRERSAISTGSFPSFVKTPSSLSRLLTLAKSGDLEALKQLVKEGVDVNEQDVRGRTALHKFSTRSLSSLVAYLLRHGAQPNISALN</sequence>
<dbReference type="SMART" id="SM00248">
    <property type="entry name" value="ANK"/>
    <property type="match status" value="2"/>
</dbReference>
<dbReference type="AlphaFoldDB" id="A0A8S9YCN2"/>
<dbReference type="Gene3D" id="1.25.40.20">
    <property type="entry name" value="Ankyrin repeat-containing domain"/>
    <property type="match status" value="1"/>
</dbReference>
<feature type="repeat" description="ANK" evidence="1">
    <location>
        <begin position="225"/>
        <end position="257"/>
    </location>
</feature>
<feature type="region of interest" description="Disordered" evidence="2">
    <location>
        <begin position="1"/>
        <end position="79"/>
    </location>
</feature>
<dbReference type="InterPro" id="IPR002110">
    <property type="entry name" value="Ankyrin_rpt"/>
</dbReference>
<evidence type="ECO:0000313" key="3">
    <source>
        <dbReference type="EMBL" id="KAF7232097.1"/>
    </source>
</evidence>
<dbReference type="SUPFAM" id="SSF48403">
    <property type="entry name" value="Ankyrin repeat"/>
    <property type="match status" value="1"/>
</dbReference>
<organism evidence="3 4">
    <name type="scientific">Paragonimus skrjabini miyazakii</name>
    <dbReference type="NCBI Taxonomy" id="59628"/>
    <lineage>
        <taxon>Eukaryota</taxon>
        <taxon>Metazoa</taxon>
        <taxon>Spiralia</taxon>
        <taxon>Lophotrochozoa</taxon>
        <taxon>Platyhelminthes</taxon>
        <taxon>Trematoda</taxon>
        <taxon>Digenea</taxon>
        <taxon>Plagiorchiida</taxon>
        <taxon>Troglotremata</taxon>
        <taxon>Troglotrematidae</taxon>
        <taxon>Paragonimus</taxon>
    </lineage>
</organism>
<dbReference type="PANTHER" id="PTHR24149:SF14">
    <property type="entry name" value="ANKYRIN REPEAT DOMAIN 12"/>
    <property type="match status" value="1"/>
</dbReference>
<keyword evidence="4" id="KW-1185">Reference proteome</keyword>
<evidence type="ECO:0000256" key="2">
    <source>
        <dbReference type="SAM" id="MobiDB-lite"/>
    </source>
</evidence>
<evidence type="ECO:0000313" key="4">
    <source>
        <dbReference type="Proteomes" id="UP000822476"/>
    </source>
</evidence>
<dbReference type="Proteomes" id="UP000822476">
    <property type="component" value="Unassembled WGS sequence"/>
</dbReference>
<evidence type="ECO:0000256" key="1">
    <source>
        <dbReference type="PROSITE-ProRule" id="PRU00023"/>
    </source>
</evidence>
<name>A0A8S9YCN2_9TREM</name>
<reference evidence="3" key="1">
    <citation type="submission" date="2019-07" db="EMBL/GenBank/DDBJ databases">
        <title>Annotation for the trematode Paragonimus miyazaki's.</title>
        <authorList>
            <person name="Choi Y.-J."/>
        </authorList>
    </citation>
    <scope>NUCLEOTIDE SEQUENCE</scope>
    <source>
        <strain evidence="3">Japan</strain>
    </source>
</reference>
<accession>A0A8S9YCN2</accession>
<dbReference type="EMBL" id="JTDE01022076">
    <property type="protein sequence ID" value="KAF7232097.1"/>
    <property type="molecule type" value="Genomic_DNA"/>
</dbReference>
<dbReference type="InterPro" id="IPR036770">
    <property type="entry name" value="Ankyrin_rpt-contain_sf"/>
</dbReference>
<dbReference type="PANTHER" id="PTHR24149">
    <property type="entry name" value="ANKYRIN REPEAT DOMAIN-CONTAINING PROTEIN 12"/>
    <property type="match status" value="1"/>
</dbReference>
<dbReference type="GO" id="GO:0005654">
    <property type="term" value="C:nucleoplasm"/>
    <property type="evidence" value="ECO:0007669"/>
    <property type="project" value="TreeGrafter"/>
</dbReference>
<proteinExistence type="predicted"/>
<dbReference type="OrthoDB" id="194358at2759"/>
<gene>
    <name evidence="3" type="ORF">EG68_11312</name>
</gene>
<keyword evidence="1" id="KW-0040">ANK repeat</keyword>